<feature type="region of interest" description="Disordered" evidence="1">
    <location>
        <begin position="229"/>
        <end position="308"/>
    </location>
</feature>
<dbReference type="Proteomes" id="UP001162029">
    <property type="component" value="Unassembled WGS sequence"/>
</dbReference>
<evidence type="ECO:0000313" key="5">
    <source>
        <dbReference type="Proteomes" id="UP001162029"/>
    </source>
</evidence>
<feature type="chain" id="PRO_5043807527" description="Mid2 domain-containing protein" evidence="3">
    <location>
        <begin position="27"/>
        <end position="623"/>
    </location>
</feature>
<evidence type="ECO:0000313" key="4">
    <source>
        <dbReference type="EMBL" id="CAI5729971.1"/>
    </source>
</evidence>
<feature type="region of interest" description="Disordered" evidence="1">
    <location>
        <begin position="319"/>
        <end position="338"/>
    </location>
</feature>
<name>A0AAV0TYX7_9STRA</name>
<feature type="compositionally biased region" description="Low complexity" evidence="1">
    <location>
        <begin position="323"/>
        <end position="338"/>
    </location>
</feature>
<organism evidence="4 5">
    <name type="scientific">Peronospora destructor</name>
    <dbReference type="NCBI Taxonomy" id="86335"/>
    <lineage>
        <taxon>Eukaryota</taxon>
        <taxon>Sar</taxon>
        <taxon>Stramenopiles</taxon>
        <taxon>Oomycota</taxon>
        <taxon>Peronosporomycetes</taxon>
        <taxon>Peronosporales</taxon>
        <taxon>Peronosporaceae</taxon>
        <taxon>Peronospora</taxon>
    </lineage>
</organism>
<feature type="compositionally biased region" description="Polar residues" evidence="1">
    <location>
        <begin position="292"/>
        <end position="308"/>
    </location>
</feature>
<reference evidence="4" key="1">
    <citation type="submission" date="2022-12" db="EMBL/GenBank/DDBJ databases">
        <authorList>
            <person name="Webb A."/>
        </authorList>
    </citation>
    <scope>NUCLEOTIDE SEQUENCE</scope>
    <source>
        <strain evidence="4">Pd1</strain>
    </source>
</reference>
<feature type="transmembrane region" description="Helical" evidence="2">
    <location>
        <begin position="344"/>
        <end position="366"/>
    </location>
</feature>
<evidence type="ECO:0000256" key="1">
    <source>
        <dbReference type="SAM" id="MobiDB-lite"/>
    </source>
</evidence>
<feature type="compositionally biased region" description="Low complexity" evidence="1">
    <location>
        <begin position="237"/>
        <end position="253"/>
    </location>
</feature>
<feature type="compositionally biased region" description="Polar residues" evidence="1">
    <location>
        <begin position="254"/>
        <end position="263"/>
    </location>
</feature>
<feature type="region of interest" description="Disordered" evidence="1">
    <location>
        <begin position="155"/>
        <end position="179"/>
    </location>
</feature>
<evidence type="ECO:0000256" key="2">
    <source>
        <dbReference type="SAM" id="Phobius"/>
    </source>
</evidence>
<gene>
    <name evidence="4" type="ORF">PDE001_LOCUS4373</name>
</gene>
<accession>A0AAV0TYX7</accession>
<evidence type="ECO:0000256" key="3">
    <source>
        <dbReference type="SAM" id="SignalP"/>
    </source>
</evidence>
<feature type="region of interest" description="Disordered" evidence="1">
    <location>
        <begin position="372"/>
        <end position="396"/>
    </location>
</feature>
<feature type="signal peptide" evidence="3">
    <location>
        <begin position="1"/>
        <end position="26"/>
    </location>
</feature>
<feature type="compositionally biased region" description="Polar residues" evidence="1">
    <location>
        <begin position="574"/>
        <end position="583"/>
    </location>
</feature>
<feature type="compositionally biased region" description="Polar residues" evidence="1">
    <location>
        <begin position="155"/>
        <end position="177"/>
    </location>
</feature>
<keyword evidence="3" id="KW-0732">Signal</keyword>
<evidence type="ECO:0008006" key="6">
    <source>
        <dbReference type="Google" id="ProtNLM"/>
    </source>
</evidence>
<dbReference type="AlphaFoldDB" id="A0AAV0TYX7"/>
<proteinExistence type="predicted"/>
<keyword evidence="2" id="KW-0472">Membrane</keyword>
<feature type="compositionally biased region" description="Basic and acidic residues" evidence="1">
    <location>
        <begin position="372"/>
        <end position="388"/>
    </location>
</feature>
<dbReference type="EMBL" id="CANTFM010000787">
    <property type="protein sequence ID" value="CAI5729971.1"/>
    <property type="molecule type" value="Genomic_DNA"/>
</dbReference>
<keyword evidence="2" id="KW-0812">Transmembrane</keyword>
<protein>
    <recommendedName>
        <fullName evidence="6">Mid2 domain-containing protein</fullName>
    </recommendedName>
</protein>
<feature type="compositionally biased region" description="Basic and acidic residues" evidence="1">
    <location>
        <begin position="587"/>
        <end position="601"/>
    </location>
</feature>
<sequence>MALCRIQLQCLVIAVSMHLYAVHCYAQPPIGTTLSVCDYTLNNRYVMNTIEPSTVFPMGYVSCVNATGSDKRLCEICSCRENKVGKLAAGVTVTGAVCVGSGDAITCVGQEQEYCDCNDSAGCSVGTAFLRDGLSDNEITSDGNIVLATDSVSLTNGSDTSAENNSTSRPSLSSNITDEPAIDNTLSTIDNHSSSNASLNLDTNIDTSISVIAPEPANLSIDTDSRSNIADSHLESGDSSNDGSRSNSTDSNTADTNASIHTSIDTDRDSILKPASPSIAYGAKVTEPAVENDNTTSSVVGTGKPSQTDVAHLTDQNIRSQENGSSLGTNSGSASNSSWSGERLITVLSTICGIGVVAAIAVFVAIRRRGQSKKDTELGTPTDDHAKEGSSIVTPTNYGDHGARYYSEVNRTVDSFKHTPLAAIAVIGFDDAILNSSPSRSNHQYRSYSGAERNASENTYARTDSYITGQDVVVRDSRPSSAAIQQRSLVSNCPSVSVLISPTCIPIFDTSYSRESFSSDMSSQFESPSDELFRDSGVSFDFFHKTSCDDDSDSSTNSRNRQAPSEFESEENAAGSSVSSLDNVQYDFRDTEASEHMRESEMNTDSSRIAISFDMDSYHSEGL</sequence>
<keyword evidence="5" id="KW-1185">Reference proteome</keyword>
<comment type="caution">
    <text evidence="4">The sequence shown here is derived from an EMBL/GenBank/DDBJ whole genome shotgun (WGS) entry which is preliminary data.</text>
</comment>
<keyword evidence="2" id="KW-1133">Transmembrane helix</keyword>
<feature type="region of interest" description="Disordered" evidence="1">
    <location>
        <begin position="547"/>
        <end position="611"/>
    </location>
</feature>